<gene>
    <name evidence="1" type="ORF">ALC53_12323</name>
</gene>
<dbReference type="Proteomes" id="UP000078540">
    <property type="component" value="Unassembled WGS sequence"/>
</dbReference>
<dbReference type="AlphaFoldDB" id="A0A195AZ75"/>
<dbReference type="EMBL" id="KQ976701">
    <property type="protein sequence ID" value="KYM77342.1"/>
    <property type="molecule type" value="Genomic_DNA"/>
</dbReference>
<feature type="non-terminal residue" evidence="1">
    <location>
        <position position="1"/>
    </location>
</feature>
<name>A0A195AZ75_9HYME</name>
<evidence type="ECO:0000313" key="1">
    <source>
        <dbReference type="EMBL" id="KYM77342.1"/>
    </source>
</evidence>
<sequence>IVVIVPIALGGDSLLLLLDTSPIFVVRVLSKVVCNLFHNQPLVNLSLASDTFENISFPKHATPVPSRYASAFRTFRTTIVIAHQSTSERNRFRVPIAHDNDVSNRLRDRRRACSTSIRSAAQPTVSDCSDSSLSFSMTLALGGDASGGADAHLDPVARLSVGA</sequence>
<proteinExistence type="predicted"/>
<reference evidence="1 2" key="1">
    <citation type="submission" date="2015-09" db="EMBL/GenBank/DDBJ databases">
        <title>Atta colombica WGS genome.</title>
        <authorList>
            <person name="Nygaard S."/>
            <person name="Hu H."/>
            <person name="Boomsma J."/>
            <person name="Zhang G."/>
        </authorList>
    </citation>
    <scope>NUCLEOTIDE SEQUENCE [LARGE SCALE GENOMIC DNA]</scope>
    <source>
        <strain evidence="1">Treedump-2</strain>
        <tissue evidence="1">Whole body</tissue>
    </source>
</reference>
<keyword evidence="2" id="KW-1185">Reference proteome</keyword>
<organism evidence="1 2">
    <name type="scientific">Atta colombica</name>
    <dbReference type="NCBI Taxonomy" id="520822"/>
    <lineage>
        <taxon>Eukaryota</taxon>
        <taxon>Metazoa</taxon>
        <taxon>Ecdysozoa</taxon>
        <taxon>Arthropoda</taxon>
        <taxon>Hexapoda</taxon>
        <taxon>Insecta</taxon>
        <taxon>Pterygota</taxon>
        <taxon>Neoptera</taxon>
        <taxon>Endopterygota</taxon>
        <taxon>Hymenoptera</taxon>
        <taxon>Apocrita</taxon>
        <taxon>Aculeata</taxon>
        <taxon>Formicoidea</taxon>
        <taxon>Formicidae</taxon>
        <taxon>Myrmicinae</taxon>
        <taxon>Atta</taxon>
    </lineage>
</organism>
<evidence type="ECO:0000313" key="2">
    <source>
        <dbReference type="Proteomes" id="UP000078540"/>
    </source>
</evidence>
<protein>
    <submittedName>
        <fullName evidence="1">Uncharacterized protein</fullName>
    </submittedName>
</protein>
<accession>A0A195AZ75</accession>